<dbReference type="InterPro" id="IPR013815">
    <property type="entry name" value="ATP_grasp_subdomain_1"/>
</dbReference>
<protein>
    <recommendedName>
        <fullName evidence="1">Pyruvate phosphate dikinase AMP/ATP-binding domain-containing protein</fullName>
    </recommendedName>
</protein>
<feature type="domain" description="Pyruvate phosphate dikinase AMP/ATP-binding" evidence="1">
    <location>
        <begin position="54"/>
        <end position="177"/>
    </location>
</feature>
<dbReference type="AlphaFoldDB" id="A0A1F7W6F8"/>
<dbReference type="InterPro" id="IPR051549">
    <property type="entry name" value="PEP_Utilizing_Enz"/>
</dbReference>
<evidence type="ECO:0000313" key="3">
    <source>
        <dbReference type="Proteomes" id="UP000176501"/>
    </source>
</evidence>
<dbReference type="Gene3D" id="3.30.470.20">
    <property type="entry name" value="ATP-grasp fold, B domain"/>
    <property type="match status" value="2"/>
</dbReference>
<evidence type="ECO:0000313" key="2">
    <source>
        <dbReference type="EMBL" id="OGL98350.1"/>
    </source>
</evidence>
<dbReference type="Gene3D" id="3.30.1490.20">
    <property type="entry name" value="ATP-grasp fold, A domain"/>
    <property type="match status" value="2"/>
</dbReference>
<proteinExistence type="predicted"/>
<reference evidence="2 3" key="1">
    <citation type="journal article" date="2016" name="Nat. Commun.">
        <title>Thousands of microbial genomes shed light on interconnected biogeochemical processes in an aquifer system.</title>
        <authorList>
            <person name="Anantharaman K."/>
            <person name="Brown C.T."/>
            <person name="Hug L.A."/>
            <person name="Sharon I."/>
            <person name="Castelle C.J."/>
            <person name="Probst A.J."/>
            <person name="Thomas B.C."/>
            <person name="Singh A."/>
            <person name="Wilkins M.J."/>
            <person name="Karaoz U."/>
            <person name="Brodie E.L."/>
            <person name="Williams K.H."/>
            <person name="Hubbard S.S."/>
            <person name="Banfield J.F."/>
        </authorList>
    </citation>
    <scope>NUCLEOTIDE SEQUENCE [LARGE SCALE GENOMIC DNA]</scope>
</reference>
<dbReference type="EMBL" id="MGFE01000020">
    <property type="protein sequence ID" value="OGL98350.1"/>
    <property type="molecule type" value="Genomic_DNA"/>
</dbReference>
<gene>
    <name evidence="2" type="ORF">A2304_01480</name>
</gene>
<organism evidence="2 3">
    <name type="scientific">Candidatus Uhrbacteria bacterium RIFOXYB2_FULL_57_15</name>
    <dbReference type="NCBI Taxonomy" id="1802422"/>
    <lineage>
        <taxon>Bacteria</taxon>
        <taxon>Candidatus Uhriibacteriota</taxon>
    </lineage>
</organism>
<dbReference type="GO" id="GO:0005524">
    <property type="term" value="F:ATP binding"/>
    <property type="evidence" value="ECO:0007669"/>
    <property type="project" value="InterPro"/>
</dbReference>
<feature type="domain" description="Pyruvate phosphate dikinase AMP/ATP-binding" evidence="1">
    <location>
        <begin position="179"/>
        <end position="225"/>
    </location>
</feature>
<dbReference type="PANTHER" id="PTHR43615:SF1">
    <property type="entry name" value="PPDK_N DOMAIN-CONTAINING PROTEIN"/>
    <property type="match status" value="1"/>
</dbReference>
<comment type="caution">
    <text evidence="2">The sequence shown here is derived from an EMBL/GenBank/DDBJ whole genome shotgun (WGS) entry which is preliminary data.</text>
</comment>
<dbReference type="Proteomes" id="UP000176501">
    <property type="component" value="Unassembled WGS sequence"/>
</dbReference>
<dbReference type="InterPro" id="IPR002192">
    <property type="entry name" value="PPDK_AMP/ATP-bd"/>
</dbReference>
<evidence type="ECO:0000259" key="1">
    <source>
        <dbReference type="Pfam" id="PF01326"/>
    </source>
</evidence>
<dbReference type="PANTHER" id="PTHR43615">
    <property type="entry name" value="PHOSPHOENOLPYRUVATE SYNTHASE-RELATED"/>
    <property type="match status" value="1"/>
</dbReference>
<dbReference type="GO" id="GO:0016301">
    <property type="term" value="F:kinase activity"/>
    <property type="evidence" value="ECO:0007669"/>
    <property type="project" value="InterPro"/>
</dbReference>
<accession>A0A1F7W6F8</accession>
<name>A0A1F7W6F8_9BACT</name>
<dbReference type="SUPFAM" id="SSF56059">
    <property type="entry name" value="Glutathione synthetase ATP-binding domain-like"/>
    <property type="match status" value="1"/>
</dbReference>
<sequence length="226" mass="23934">MGTIRWLREVGFDDVVSVGGKAAALGALARAGFRVPEGFVIPTIGGIPAPRRDEEILAAFRVLMAPRVAVRSSATVEDGGAASWAGQLETFLNTDEEHLLENIERCRASARSARAEAYAEERGVAAACVAVIVQVMVPAEVAGVAFSVHPVTGAREPVIEAVRGLGDALVSGRAEPEDDALTAEQAREVAGLVLRVESFLGYPVDMEWAMARGIIYVLQARPITTI</sequence>
<dbReference type="Pfam" id="PF01326">
    <property type="entry name" value="PPDK_N"/>
    <property type="match status" value="2"/>
</dbReference>